<organism evidence="1 2">
    <name type="scientific">Fodinisporobacter ferrooxydans</name>
    <dbReference type="NCBI Taxonomy" id="2901836"/>
    <lineage>
        <taxon>Bacteria</taxon>
        <taxon>Bacillati</taxon>
        <taxon>Bacillota</taxon>
        <taxon>Bacilli</taxon>
        <taxon>Bacillales</taxon>
        <taxon>Alicyclobacillaceae</taxon>
        <taxon>Fodinisporobacter</taxon>
    </lineage>
</organism>
<evidence type="ECO:0000313" key="1">
    <source>
        <dbReference type="EMBL" id="UOF88609.1"/>
    </source>
</evidence>
<dbReference type="InterPro" id="IPR009078">
    <property type="entry name" value="Ferritin-like_SF"/>
</dbReference>
<reference evidence="1" key="1">
    <citation type="submission" date="2021-12" db="EMBL/GenBank/DDBJ databases">
        <title>Alicyclobacillaceae gen. nov., sp. nov., isolated from chalcocite enrichment system.</title>
        <authorList>
            <person name="Jiang Z."/>
        </authorList>
    </citation>
    <scope>NUCLEOTIDE SEQUENCE</scope>
    <source>
        <strain evidence="1">MYW30-H2</strain>
    </source>
</reference>
<dbReference type="Proteomes" id="UP000830167">
    <property type="component" value="Chromosome"/>
</dbReference>
<sequence length="158" mass="19059">MLYMYPYIQAGYRSEWMPMLSSHFHHDFTAFLLQLQKAIHEEATAIYFYQNLIAMAPKEWHKKWIEHPYKDEKKHLRILSELYWRITGRQPVVQAAQTVFGNYKEGLLKALESELEAFESYRDLYLATDRADIRDVLFETMTDEQEHALRFSFLYHDL</sequence>
<dbReference type="EMBL" id="CP089291">
    <property type="protein sequence ID" value="UOF88609.1"/>
    <property type="molecule type" value="Genomic_DNA"/>
</dbReference>
<name>A0ABY4CEZ9_9BACL</name>
<dbReference type="CDD" id="cd00657">
    <property type="entry name" value="Ferritin_like"/>
    <property type="match status" value="1"/>
</dbReference>
<keyword evidence="2" id="KW-1185">Reference proteome</keyword>
<gene>
    <name evidence="1" type="ORF">LSG31_11645</name>
</gene>
<dbReference type="InterPro" id="IPR012347">
    <property type="entry name" value="Ferritin-like"/>
</dbReference>
<proteinExistence type="predicted"/>
<dbReference type="RefSeq" id="WP_347435283.1">
    <property type="nucleotide sequence ID" value="NZ_CP089291.1"/>
</dbReference>
<evidence type="ECO:0000313" key="2">
    <source>
        <dbReference type="Proteomes" id="UP000830167"/>
    </source>
</evidence>
<protein>
    <submittedName>
        <fullName evidence="1">Ferritin-like domain-containing protein</fullName>
    </submittedName>
</protein>
<dbReference type="Gene3D" id="1.20.1260.10">
    <property type="match status" value="1"/>
</dbReference>
<dbReference type="SUPFAM" id="SSF47240">
    <property type="entry name" value="Ferritin-like"/>
    <property type="match status" value="1"/>
</dbReference>
<accession>A0ABY4CEZ9</accession>